<evidence type="ECO:0000256" key="8">
    <source>
        <dbReference type="SAM" id="Phobius"/>
    </source>
</evidence>
<proteinExistence type="inferred from homology"/>
<dbReference type="EMBL" id="NCKU01000133">
    <property type="protein sequence ID" value="RWS17022.1"/>
    <property type="molecule type" value="Genomic_DNA"/>
</dbReference>
<evidence type="ECO:0000256" key="7">
    <source>
        <dbReference type="ARBA" id="ARBA00023136"/>
    </source>
</evidence>
<dbReference type="EMBL" id="NCKU01000140">
    <property type="protein sequence ID" value="RWS16975.1"/>
    <property type="molecule type" value="Genomic_DNA"/>
</dbReference>
<keyword evidence="3" id="KW-0645">Protease</keyword>
<evidence type="ECO:0000256" key="4">
    <source>
        <dbReference type="ARBA" id="ARBA00022692"/>
    </source>
</evidence>
<reference evidence="11" key="2">
    <citation type="submission" date="2018-11" db="EMBL/GenBank/DDBJ databases">
        <title>Trombidioid mite genomics.</title>
        <authorList>
            <person name="Dong X."/>
        </authorList>
    </citation>
    <scope>NUCLEOTIDE SEQUENCE</scope>
    <source>
        <strain evidence="11">UoL-WK</strain>
    </source>
</reference>
<evidence type="ECO:0000313" key="10">
    <source>
        <dbReference type="EMBL" id="RWS13667.1"/>
    </source>
</evidence>
<sequence>MKRYRIPVQKSQQNVDKTSEFLNSSVKASQTLLAQFWRSVNSFGFPLITLVTSSGLIAAFLTVEKNPCPALSYNIVKAGWKSCLIYAHFSHFDEWHLWYNIISFVWKGIYIESQFGSLKFLLAILLFIPSVGLTFVTLSYLLARITMDDHFLISKLVGFSGVIMALKVLSTEYWHAEPYHSLLGIPLITKYLVWIELVFLPLLVPNLSLICHSSGIIVGLLYTLGFLRIVVDIACALIYFLTPGLQWRKEELSK</sequence>
<dbReference type="PANTHER" id="PTHR43066">
    <property type="entry name" value="RHOMBOID-RELATED PROTEIN"/>
    <property type="match status" value="1"/>
</dbReference>
<evidence type="ECO:0000313" key="11">
    <source>
        <dbReference type="EMBL" id="RWS16975.1"/>
    </source>
</evidence>
<feature type="transmembrane region" description="Helical" evidence="8">
    <location>
        <begin position="216"/>
        <end position="241"/>
    </location>
</feature>
<keyword evidence="7 8" id="KW-0472">Membrane</keyword>
<evidence type="ECO:0000256" key="3">
    <source>
        <dbReference type="ARBA" id="ARBA00022670"/>
    </source>
</evidence>
<dbReference type="InterPro" id="IPR022764">
    <property type="entry name" value="Peptidase_S54_rhomboid_dom"/>
</dbReference>
<keyword evidence="5" id="KW-0378">Hydrolase</keyword>
<evidence type="ECO:0000256" key="5">
    <source>
        <dbReference type="ARBA" id="ARBA00022801"/>
    </source>
</evidence>
<dbReference type="EMBL" id="NCKU01000923">
    <property type="protein sequence ID" value="RWS13667.1"/>
    <property type="molecule type" value="Genomic_DNA"/>
</dbReference>
<dbReference type="AlphaFoldDB" id="A0A3S3SP81"/>
<feature type="transmembrane region" description="Helical" evidence="8">
    <location>
        <begin position="43"/>
        <end position="63"/>
    </location>
</feature>
<dbReference type="STRING" id="1965070.A0A3S3SP81"/>
<comment type="subcellular location">
    <subcellularLocation>
        <location evidence="1">Membrane</location>
        <topology evidence="1">Multi-pass membrane protein</topology>
    </subcellularLocation>
</comment>
<evidence type="ECO:0000256" key="2">
    <source>
        <dbReference type="ARBA" id="ARBA00009045"/>
    </source>
</evidence>
<reference evidence="11 13" key="1">
    <citation type="journal article" date="2018" name="Gigascience">
        <title>Genomes of trombidid mites reveal novel predicted allergens and laterally-transferred genes associated with secondary metabolism.</title>
        <authorList>
            <person name="Dong X."/>
            <person name="Chaisiri K."/>
            <person name="Xia D."/>
            <person name="Armstrong S.D."/>
            <person name="Fang Y."/>
            <person name="Donnelly M.J."/>
            <person name="Kadowaki T."/>
            <person name="McGarry J.W."/>
            <person name="Darby A.C."/>
            <person name="Makepeace B.L."/>
        </authorList>
    </citation>
    <scope>NUCLEOTIDE SEQUENCE [LARGE SCALE GENOMIC DNA]</scope>
    <source>
        <strain evidence="11">UoL-WK</strain>
    </source>
</reference>
<dbReference type="Gene3D" id="1.20.1540.10">
    <property type="entry name" value="Rhomboid-like"/>
    <property type="match status" value="1"/>
</dbReference>
<keyword evidence="4 8" id="KW-0812">Transmembrane</keyword>
<keyword evidence="13" id="KW-1185">Reference proteome</keyword>
<keyword evidence="6 8" id="KW-1133">Transmembrane helix</keyword>
<accession>A0A3S3SP81</accession>
<evidence type="ECO:0000256" key="1">
    <source>
        <dbReference type="ARBA" id="ARBA00004141"/>
    </source>
</evidence>
<dbReference type="GO" id="GO:0016020">
    <property type="term" value="C:membrane"/>
    <property type="evidence" value="ECO:0007669"/>
    <property type="project" value="UniProtKB-SubCell"/>
</dbReference>
<evidence type="ECO:0000256" key="6">
    <source>
        <dbReference type="ARBA" id="ARBA00022989"/>
    </source>
</evidence>
<name>A0A3S3SP81_9ACAR</name>
<dbReference type="GO" id="GO:0006508">
    <property type="term" value="P:proteolysis"/>
    <property type="evidence" value="ECO:0007669"/>
    <property type="project" value="UniProtKB-KW"/>
</dbReference>
<protein>
    <recommendedName>
        <fullName evidence="9">Peptidase S54 rhomboid domain-containing protein</fullName>
    </recommendedName>
</protein>
<dbReference type="InterPro" id="IPR035952">
    <property type="entry name" value="Rhomboid-like_sf"/>
</dbReference>
<evidence type="ECO:0000313" key="12">
    <source>
        <dbReference type="EMBL" id="RWS17022.1"/>
    </source>
</evidence>
<evidence type="ECO:0000313" key="13">
    <source>
        <dbReference type="Proteomes" id="UP000285301"/>
    </source>
</evidence>
<comment type="caution">
    <text evidence="11">The sequence shown here is derived from an EMBL/GenBank/DDBJ whole genome shotgun (WGS) entry which is preliminary data.</text>
</comment>
<dbReference type="SUPFAM" id="SSF144091">
    <property type="entry name" value="Rhomboid-like"/>
    <property type="match status" value="1"/>
</dbReference>
<feature type="transmembrane region" description="Helical" evidence="8">
    <location>
        <begin position="150"/>
        <end position="170"/>
    </location>
</feature>
<dbReference type="PANTHER" id="PTHR43066:SF1">
    <property type="entry name" value="RHOMBOID PROTEIN 2"/>
    <property type="match status" value="1"/>
</dbReference>
<evidence type="ECO:0000259" key="9">
    <source>
        <dbReference type="Pfam" id="PF01694"/>
    </source>
</evidence>
<gene>
    <name evidence="11" type="ORF">B4U79_02725</name>
    <name evidence="10" type="ORF">B4U79_02897</name>
    <name evidence="12" type="ORF">B4U79_05973</name>
</gene>
<comment type="similarity">
    <text evidence="2">Belongs to the peptidase S54 family.</text>
</comment>
<dbReference type="Pfam" id="PF01694">
    <property type="entry name" value="Rhomboid"/>
    <property type="match status" value="1"/>
</dbReference>
<dbReference type="GO" id="GO:0004252">
    <property type="term" value="F:serine-type endopeptidase activity"/>
    <property type="evidence" value="ECO:0007669"/>
    <property type="project" value="InterPro"/>
</dbReference>
<feature type="domain" description="Peptidase S54 rhomboid" evidence="9">
    <location>
        <begin position="84"/>
        <end position="227"/>
    </location>
</feature>
<dbReference type="Proteomes" id="UP000285301">
    <property type="component" value="Unassembled WGS sequence"/>
</dbReference>
<feature type="transmembrane region" description="Helical" evidence="8">
    <location>
        <begin position="182"/>
        <end position="204"/>
    </location>
</feature>
<feature type="transmembrane region" description="Helical" evidence="8">
    <location>
        <begin position="120"/>
        <end position="143"/>
    </location>
</feature>
<dbReference type="OrthoDB" id="10257275at2759"/>
<organism evidence="11 13">
    <name type="scientific">Dinothrombium tinctorium</name>
    <dbReference type="NCBI Taxonomy" id="1965070"/>
    <lineage>
        <taxon>Eukaryota</taxon>
        <taxon>Metazoa</taxon>
        <taxon>Ecdysozoa</taxon>
        <taxon>Arthropoda</taxon>
        <taxon>Chelicerata</taxon>
        <taxon>Arachnida</taxon>
        <taxon>Acari</taxon>
        <taxon>Acariformes</taxon>
        <taxon>Trombidiformes</taxon>
        <taxon>Prostigmata</taxon>
        <taxon>Anystina</taxon>
        <taxon>Parasitengona</taxon>
        <taxon>Trombidioidea</taxon>
        <taxon>Trombidiidae</taxon>
        <taxon>Dinothrombium</taxon>
    </lineage>
</organism>